<organism evidence="1 2">
    <name type="scientific">Dendryphion nanum</name>
    <dbReference type="NCBI Taxonomy" id="256645"/>
    <lineage>
        <taxon>Eukaryota</taxon>
        <taxon>Fungi</taxon>
        <taxon>Dikarya</taxon>
        <taxon>Ascomycota</taxon>
        <taxon>Pezizomycotina</taxon>
        <taxon>Dothideomycetes</taxon>
        <taxon>Pleosporomycetidae</taxon>
        <taxon>Pleosporales</taxon>
        <taxon>Torulaceae</taxon>
        <taxon>Dendryphion</taxon>
    </lineage>
</organism>
<comment type="caution">
    <text evidence="1">The sequence shown here is derived from an EMBL/GenBank/DDBJ whole genome shotgun (WGS) entry which is preliminary data.</text>
</comment>
<reference evidence="1" key="1">
    <citation type="journal article" date="2021" name="Nat. Commun.">
        <title>Genetic determinants of endophytism in the Arabidopsis root mycobiome.</title>
        <authorList>
            <person name="Mesny F."/>
            <person name="Miyauchi S."/>
            <person name="Thiergart T."/>
            <person name="Pickel B."/>
            <person name="Atanasova L."/>
            <person name="Karlsson M."/>
            <person name="Huettel B."/>
            <person name="Barry K.W."/>
            <person name="Haridas S."/>
            <person name="Chen C."/>
            <person name="Bauer D."/>
            <person name="Andreopoulos W."/>
            <person name="Pangilinan J."/>
            <person name="LaButti K."/>
            <person name="Riley R."/>
            <person name="Lipzen A."/>
            <person name="Clum A."/>
            <person name="Drula E."/>
            <person name="Henrissat B."/>
            <person name="Kohler A."/>
            <person name="Grigoriev I.V."/>
            <person name="Martin F.M."/>
            <person name="Hacquard S."/>
        </authorList>
    </citation>
    <scope>NUCLEOTIDE SEQUENCE</scope>
    <source>
        <strain evidence="1">MPI-CAGE-CH-0243</strain>
    </source>
</reference>
<sequence length="298" mass="33991">MPTQYICEPGHTALASMVGGLPESEPLLPRFPIQFGSVDPSVFSDGDHSSLQLPIKQHPLLQGLVPMTSDELLSIPKPRFRTPIQKKRISKSILLQFMKRAHTEDEYPWDLDFATANGDVVSDVMLGLEEYRQGRSKYLRCCLIIYGISDLLGPHHLQCWPPLQLSVQEDHEINSNFPSLYDSEDMLAILNARGTVILNSAFYGTVEQKSIIKLATAAIALWTQWASFGHPIPGERPDSCFENPFELRYKYMIPLIREDIHLRISMLLNMSTTKLQDMFITNTFLQSIKDWRSHYIEL</sequence>
<proteinExistence type="predicted"/>
<evidence type="ECO:0000313" key="1">
    <source>
        <dbReference type="EMBL" id="KAH7116805.1"/>
    </source>
</evidence>
<dbReference type="EMBL" id="JAGMWT010000014">
    <property type="protein sequence ID" value="KAH7116805.1"/>
    <property type="molecule type" value="Genomic_DNA"/>
</dbReference>
<keyword evidence="2" id="KW-1185">Reference proteome</keyword>
<gene>
    <name evidence="1" type="ORF">B0J11DRAFT_583518</name>
</gene>
<protein>
    <submittedName>
        <fullName evidence="1">Uncharacterized protein</fullName>
    </submittedName>
</protein>
<dbReference type="AlphaFoldDB" id="A0A9P9DAH3"/>
<evidence type="ECO:0000313" key="2">
    <source>
        <dbReference type="Proteomes" id="UP000700596"/>
    </source>
</evidence>
<dbReference type="Proteomes" id="UP000700596">
    <property type="component" value="Unassembled WGS sequence"/>
</dbReference>
<name>A0A9P9DAH3_9PLEO</name>
<dbReference type="OrthoDB" id="3798674at2759"/>
<accession>A0A9P9DAH3</accession>